<dbReference type="EMBL" id="GBRH01187525">
    <property type="protein sequence ID" value="JAE10371.1"/>
    <property type="molecule type" value="Transcribed_RNA"/>
</dbReference>
<reference evidence="1" key="1">
    <citation type="submission" date="2014-09" db="EMBL/GenBank/DDBJ databases">
        <authorList>
            <person name="Magalhaes I.L.F."/>
            <person name="Oliveira U."/>
            <person name="Santos F.R."/>
            <person name="Vidigal T.H.D.A."/>
            <person name="Brescovit A.D."/>
            <person name="Santos A.J."/>
        </authorList>
    </citation>
    <scope>NUCLEOTIDE SEQUENCE</scope>
    <source>
        <tissue evidence="1">Shoot tissue taken approximately 20 cm above the soil surface</tissue>
    </source>
</reference>
<accession>A0A0A9FJR3</accession>
<sequence length="12" mass="1293">MAMAQRAISKVS</sequence>
<name>A0A0A9FJR3_ARUDO</name>
<proteinExistence type="predicted"/>
<protein>
    <submittedName>
        <fullName evidence="1">Uncharacterized protein</fullName>
    </submittedName>
</protein>
<organism evidence="1">
    <name type="scientific">Arundo donax</name>
    <name type="common">Giant reed</name>
    <name type="synonym">Donax arundinaceus</name>
    <dbReference type="NCBI Taxonomy" id="35708"/>
    <lineage>
        <taxon>Eukaryota</taxon>
        <taxon>Viridiplantae</taxon>
        <taxon>Streptophyta</taxon>
        <taxon>Embryophyta</taxon>
        <taxon>Tracheophyta</taxon>
        <taxon>Spermatophyta</taxon>
        <taxon>Magnoliopsida</taxon>
        <taxon>Liliopsida</taxon>
        <taxon>Poales</taxon>
        <taxon>Poaceae</taxon>
        <taxon>PACMAD clade</taxon>
        <taxon>Arundinoideae</taxon>
        <taxon>Arundineae</taxon>
        <taxon>Arundo</taxon>
    </lineage>
</organism>
<evidence type="ECO:0000313" key="1">
    <source>
        <dbReference type="EMBL" id="JAE10371.1"/>
    </source>
</evidence>
<reference evidence="1" key="2">
    <citation type="journal article" date="2015" name="Data Brief">
        <title>Shoot transcriptome of the giant reed, Arundo donax.</title>
        <authorList>
            <person name="Barrero R.A."/>
            <person name="Guerrero F.D."/>
            <person name="Moolhuijzen P."/>
            <person name="Goolsby J.A."/>
            <person name="Tidwell J."/>
            <person name="Bellgard S.E."/>
            <person name="Bellgard M.I."/>
        </authorList>
    </citation>
    <scope>NUCLEOTIDE SEQUENCE</scope>
    <source>
        <tissue evidence="1">Shoot tissue taken approximately 20 cm above the soil surface</tissue>
    </source>
</reference>